<feature type="transmembrane region" description="Helical" evidence="1">
    <location>
        <begin position="57"/>
        <end position="79"/>
    </location>
</feature>
<evidence type="ECO:0000313" key="3">
    <source>
        <dbReference type="Proteomes" id="UP000602647"/>
    </source>
</evidence>
<evidence type="ECO:0000313" key="2">
    <source>
        <dbReference type="EMBL" id="MBC6678453.1"/>
    </source>
</evidence>
<keyword evidence="1" id="KW-0472">Membrane</keyword>
<name>A0A923NGA7_9FIRM</name>
<evidence type="ECO:0000256" key="1">
    <source>
        <dbReference type="SAM" id="Phobius"/>
    </source>
</evidence>
<sequence length="117" mass="13395">MKKMNYLGLLSLLSLIAILGWQTGNTGLYGFFGFAYYIRYFWVIPDELFQENVRKSATFAFFAEMISLVPLMFICATLYDISSAIPMAFGLSFAIAILMFTVVLMIQEWKERKGAQE</sequence>
<proteinExistence type="predicted"/>
<organism evidence="2 3">
    <name type="scientific">Zhenpiania hominis</name>
    <dbReference type="NCBI Taxonomy" id="2763644"/>
    <lineage>
        <taxon>Bacteria</taxon>
        <taxon>Bacillati</taxon>
        <taxon>Bacillota</taxon>
        <taxon>Clostridia</taxon>
        <taxon>Peptostreptococcales</taxon>
        <taxon>Anaerovoracaceae</taxon>
        <taxon>Zhenpiania</taxon>
    </lineage>
</organism>
<keyword evidence="1" id="KW-1133">Transmembrane helix</keyword>
<keyword evidence="3" id="KW-1185">Reference proteome</keyword>
<accession>A0A923NGA7</accession>
<protein>
    <submittedName>
        <fullName evidence="2">DUF3796 domain-containing protein</fullName>
    </submittedName>
</protein>
<dbReference type="AlphaFoldDB" id="A0A923NGA7"/>
<keyword evidence="1" id="KW-0812">Transmembrane</keyword>
<reference evidence="2" key="1">
    <citation type="submission" date="2020-08" db="EMBL/GenBank/DDBJ databases">
        <title>Genome public.</title>
        <authorList>
            <person name="Liu C."/>
            <person name="Sun Q."/>
        </authorList>
    </citation>
    <scope>NUCLEOTIDE SEQUENCE</scope>
    <source>
        <strain evidence="2">BX12</strain>
    </source>
</reference>
<dbReference type="RefSeq" id="WP_187301637.1">
    <property type="nucleotide sequence ID" value="NZ_JACRYT010000001.1"/>
</dbReference>
<comment type="caution">
    <text evidence="2">The sequence shown here is derived from an EMBL/GenBank/DDBJ whole genome shotgun (WGS) entry which is preliminary data.</text>
</comment>
<gene>
    <name evidence="2" type="ORF">H9L42_01225</name>
</gene>
<dbReference type="Proteomes" id="UP000602647">
    <property type="component" value="Unassembled WGS sequence"/>
</dbReference>
<dbReference type="EMBL" id="JACRYT010000001">
    <property type="protein sequence ID" value="MBC6678453.1"/>
    <property type="molecule type" value="Genomic_DNA"/>
</dbReference>
<feature type="transmembrane region" description="Helical" evidence="1">
    <location>
        <begin position="85"/>
        <end position="106"/>
    </location>
</feature>